<evidence type="ECO:0000256" key="1">
    <source>
        <dbReference type="SAM" id="SignalP"/>
    </source>
</evidence>
<evidence type="ECO:0008006" key="4">
    <source>
        <dbReference type="Google" id="ProtNLM"/>
    </source>
</evidence>
<feature type="signal peptide" evidence="1">
    <location>
        <begin position="1"/>
        <end position="21"/>
    </location>
</feature>
<dbReference type="PROSITE" id="PS51257">
    <property type="entry name" value="PROKAR_LIPOPROTEIN"/>
    <property type="match status" value="1"/>
</dbReference>
<accession>A0AAE7NWL8</accession>
<evidence type="ECO:0000313" key="3">
    <source>
        <dbReference type="Proteomes" id="UP000594015"/>
    </source>
</evidence>
<sequence length="117" mass="12793">MRKQISVVVLVAALPMLTACGQPVPEDKAAYVGEWHAPAMDVELTKDGMVRYKRVRHGTAIGEASTTIKAPLRRFEGDNFVVGVPFISTTFEVSTPPHQDAGTWKMVVDGVELTRDP</sequence>
<dbReference type="RefSeq" id="WP_092219066.1">
    <property type="nucleotide sequence ID" value="NZ_CP030050.1"/>
</dbReference>
<reference evidence="2 3" key="1">
    <citation type="submission" date="2018-06" db="EMBL/GenBank/DDBJ databases">
        <title>Comparative genomics of Bradyrhizobium nodulating Arachidis hypogaea.</title>
        <authorList>
            <person name="Li Y."/>
        </authorList>
    </citation>
    <scope>NUCLEOTIDE SEQUENCE [LARGE SCALE GENOMIC DNA]</scope>
    <source>
        <strain evidence="2 3">CCBAU 051107</strain>
    </source>
</reference>
<evidence type="ECO:0000313" key="2">
    <source>
        <dbReference type="EMBL" id="QOZ73122.1"/>
    </source>
</evidence>
<protein>
    <recommendedName>
        <fullName evidence="4">Lipoprotein</fullName>
    </recommendedName>
</protein>
<feature type="chain" id="PRO_5042091384" description="Lipoprotein" evidence="1">
    <location>
        <begin position="22"/>
        <end position="117"/>
    </location>
</feature>
<name>A0AAE7NWL8_9BRAD</name>
<dbReference type="AlphaFoldDB" id="A0AAE7NWL8"/>
<proteinExistence type="predicted"/>
<gene>
    <name evidence="2" type="ORF">WN72_03965</name>
</gene>
<keyword evidence="1" id="KW-0732">Signal</keyword>
<dbReference type="KEGG" id="barh:WN72_03965"/>
<organism evidence="2 3">
    <name type="scientific">Bradyrhizobium arachidis</name>
    <dbReference type="NCBI Taxonomy" id="858423"/>
    <lineage>
        <taxon>Bacteria</taxon>
        <taxon>Pseudomonadati</taxon>
        <taxon>Pseudomonadota</taxon>
        <taxon>Alphaproteobacteria</taxon>
        <taxon>Hyphomicrobiales</taxon>
        <taxon>Nitrobacteraceae</taxon>
        <taxon>Bradyrhizobium</taxon>
    </lineage>
</organism>
<dbReference type="Proteomes" id="UP000594015">
    <property type="component" value="Chromosome"/>
</dbReference>
<dbReference type="EMBL" id="CP030050">
    <property type="protein sequence ID" value="QOZ73122.1"/>
    <property type="molecule type" value="Genomic_DNA"/>
</dbReference>